<dbReference type="GeneID" id="105226290"/>
<reference evidence="3" key="2">
    <citation type="submission" date="2025-08" db="UniProtKB">
        <authorList>
            <consortium name="RefSeq"/>
        </authorList>
    </citation>
    <scope>IDENTIFICATION</scope>
    <source>
        <tissue evidence="3">Adult</tissue>
    </source>
</reference>
<name>A0ABM3J588_BACDO</name>
<feature type="compositionally biased region" description="Low complexity" evidence="1">
    <location>
        <begin position="97"/>
        <end position="115"/>
    </location>
</feature>
<proteinExistence type="predicted"/>
<evidence type="ECO:0000313" key="2">
    <source>
        <dbReference type="Proteomes" id="UP001652620"/>
    </source>
</evidence>
<evidence type="ECO:0000313" key="3">
    <source>
        <dbReference type="RefSeq" id="XP_049304372.1"/>
    </source>
</evidence>
<sequence length="130" mass="14489">MVYESGFTTRRTYTSRPIISSYAVSTPRLDLCTERPGTHRQRASNDYSYSYKSNVEKNSYDSNNPYARPERSTYSSTVESSSRFGPGGSYNYSTERTSTTGAGPGGYSYSSTTSGNLPGGTRYRHFSYHV</sequence>
<feature type="compositionally biased region" description="Low complexity" evidence="1">
    <location>
        <begin position="72"/>
        <end position="83"/>
    </location>
</feature>
<feature type="region of interest" description="Disordered" evidence="1">
    <location>
        <begin position="32"/>
        <end position="120"/>
    </location>
</feature>
<feature type="compositionally biased region" description="Polar residues" evidence="1">
    <location>
        <begin position="44"/>
        <end position="53"/>
    </location>
</feature>
<evidence type="ECO:0000256" key="1">
    <source>
        <dbReference type="SAM" id="MobiDB-lite"/>
    </source>
</evidence>
<accession>A0ABM3J588</accession>
<gene>
    <name evidence="3" type="primary">LOC105226290</name>
</gene>
<keyword evidence="2" id="KW-1185">Reference proteome</keyword>
<dbReference type="Proteomes" id="UP001652620">
    <property type="component" value="Chromosome 2"/>
</dbReference>
<protein>
    <submittedName>
        <fullName evidence="3">Protein anoxia up-regulated isoform X7</fullName>
    </submittedName>
</protein>
<reference evidence="2" key="1">
    <citation type="submission" date="2025-05" db="UniProtKB">
        <authorList>
            <consortium name="RefSeq"/>
        </authorList>
    </citation>
    <scope>NUCLEOTIDE SEQUENCE [LARGE SCALE GENOMIC DNA]</scope>
</reference>
<organism evidence="2 3">
    <name type="scientific">Bactrocera dorsalis</name>
    <name type="common">Oriental fruit fly</name>
    <name type="synonym">Dacus dorsalis</name>
    <dbReference type="NCBI Taxonomy" id="27457"/>
    <lineage>
        <taxon>Eukaryota</taxon>
        <taxon>Metazoa</taxon>
        <taxon>Ecdysozoa</taxon>
        <taxon>Arthropoda</taxon>
        <taxon>Hexapoda</taxon>
        <taxon>Insecta</taxon>
        <taxon>Pterygota</taxon>
        <taxon>Neoptera</taxon>
        <taxon>Endopterygota</taxon>
        <taxon>Diptera</taxon>
        <taxon>Brachycera</taxon>
        <taxon>Muscomorpha</taxon>
        <taxon>Tephritoidea</taxon>
        <taxon>Tephritidae</taxon>
        <taxon>Bactrocera</taxon>
        <taxon>Bactrocera</taxon>
    </lineage>
</organism>
<dbReference type="RefSeq" id="XP_049304372.1">
    <property type="nucleotide sequence ID" value="XM_049448415.1"/>
</dbReference>